<dbReference type="AlphaFoldDB" id="A0A2S9XDG0"/>
<dbReference type="OrthoDB" id="9797663at2"/>
<keyword evidence="3" id="KW-1185">Reference proteome</keyword>
<evidence type="ECO:0000313" key="2">
    <source>
        <dbReference type="EMBL" id="PRP90895.1"/>
    </source>
</evidence>
<dbReference type="Gene3D" id="3.30.720.110">
    <property type="match status" value="1"/>
</dbReference>
<sequence length="136" mass="14699">MATKLQNPTKLFPMFITDKVAATRAFYVDKLGWTASYDTEAYLQVRSAEREGPEIAFMAPDAGPSPMPSFAGAGVVVSVPVDDADEHYASARERGLAPVSKPEVKPWGWRSYALRDPNGVILDFFHVAAAPAVAPS</sequence>
<reference evidence="2 3" key="1">
    <citation type="submission" date="2018-03" db="EMBL/GenBank/DDBJ databases">
        <title>Draft Genome Sequences of the Obligatory Marine Myxobacteria Enhygromyxa salina SWB005.</title>
        <authorList>
            <person name="Poehlein A."/>
            <person name="Moghaddam J.A."/>
            <person name="Harms H."/>
            <person name="Alanjari M."/>
            <person name="Koenig G.M."/>
            <person name="Daniel R."/>
            <person name="Schaeberle T.F."/>
        </authorList>
    </citation>
    <scope>NUCLEOTIDE SEQUENCE [LARGE SCALE GENOMIC DNA]</scope>
    <source>
        <strain evidence="2 3">SWB005</strain>
    </source>
</reference>
<dbReference type="EMBL" id="PVNK01000263">
    <property type="protein sequence ID" value="PRP90895.1"/>
    <property type="molecule type" value="Genomic_DNA"/>
</dbReference>
<dbReference type="Gene3D" id="3.30.720.120">
    <property type="match status" value="1"/>
</dbReference>
<dbReference type="Pfam" id="PF00903">
    <property type="entry name" value="Glyoxalase"/>
    <property type="match status" value="1"/>
</dbReference>
<accession>A0A2S9XDG0</accession>
<dbReference type="SUPFAM" id="SSF54593">
    <property type="entry name" value="Glyoxalase/Bleomycin resistance protein/Dihydroxybiphenyl dioxygenase"/>
    <property type="match status" value="1"/>
</dbReference>
<gene>
    <name evidence="2" type="ORF">ENSA5_59700</name>
</gene>
<protein>
    <submittedName>
        <fullName evidence="2">Glyoxalase-like domain protein</fullName>
    </submittedName>
</protein>
<dbReference type="InterPro" id="IPR004360">
    <property type="entry name" value="Glyas_Fos-R_dOase_dom"/>
</dbReference>
<name>A0A2S9XDG0_9BACT</name>
<proteinExistence type="predicted"/>
<feature type="domain" description="VOC" evidence="1">
    <location>
        <begin position="9"/>
        <end position="127"/>
    </location>
</feature>
<dbReference type="RefSeq" id="WP_106395157.1">
    <property type="nucleotide sequence ID" value="NZ_PVNK01000263.1"/>
</dbReference>
<dbReference type="InterPro" id="IPR037523">
    <property type="entry name" value="VOC_core"/>
</dbReference>
<dbReference type="InterPro" id="IPR029068">
    <property type="entry name" value="Glyas_Bleomycin-R_OHBP_Dase"/>
</dbReference>
<dbReference type="Proteomes" id="UP000237968">
    <property type="component" value="Unassembled WGS sequence"/>
</dbReference>
<evidence type="ECO:0000313" key="3">
    <source>
        <dbReference type="Proteomes" id="UP000237968"/>
    </source>
</evidence>
<dbReference type="PROSITE" id="PS51819">
    <property type="entry name" value="VOC"/>
    <property type="match status" value="1"/>
</dbReference>
<evidence type="ECO:0000259" key="1">
    <source>
        <dbReference type="PROSITE" id="PS51819"/>
    </source>
</evidence>
<comment type="caution">
    <text evidence="2">The sequence shown here is derived from an EMBL/GenBank/DDBJ whole genome shotgun (WGS) entry which is preliminary data.</text>
</comment>
<organism evidence="2 3">
    <name type="scientific">Enhygromyxa salina</name>
    <dbReference type="NCBI Taxonomy" id="215803"/>
    <lineage>
        <taxon>Bacteria</taxon>
        <taxon>Pseudomonadati</taxon>
        <taxon>Myxococcota</taxon>
        <taxon>Polyangia</taxon>
        <taxon>Nannocystales</taxon>
        <taxon>Nannocystaceae</taxon>
        <taxon>Enhygromyxa</taxon>
    </lineage>
</organism>